<dbReference type="NCBIfam" id="TIGR00912">
    <property type="entry name" value="2A0309"/>
    <property type="match status" value="1"/>
</dbReference>
<evidence type="ECO:0000256" key="7">
    <source>
        <dbReference type="ARBA" id="ARBA00023136"/>
    </source>
</evidence>
<dbReference type="PANTHER" id="PTHR34975:SF2">
    <property type="entry name" value="SPORE GERMINATION PROTEIN A2"/>
    <property type="match status" value="1"/>
</dbReference>
<keyword evidence="7 8" id="KW-0472">Membrane</keyword>
<comment type="similarity">
    <text evidence="2">Belongs to the amino acid-polyamine-organocation (APC) superfamily. Spore germination protein (SGP) (TC 2.A.3.9) family.</text>
</comment>
<dbReference type="GO" id="GO:0016020">
    <property type="term" value="C:membrane"/>
    <property type="evidence" value="ECO:0007669"/>
    <property type="project" value="UniProtKB-SubCell"/>
</dbReference>
<protein>
    <submittedName>
        <fullName evidence="9">Spore gernimation protein</fullName>
    </submittedName>
</protein>
<dbReference type="Pfam" id="PF03845">
    <property type="entry name" value="Spore_permease"/>
    <property type="match status" value="1"/>
</dbReference>
<dbReference type="KEGG" id="pib:BBD41_22140"/>
<feature type="transmembrane region" description="Helical" evidence="8">
    <location>
        <begin position="306"/>
        <end position="323"/>
    </location>
</feature>
<reference evidence="9" key="1">
    <citation type="submission" date="2016-08" db="EMBL/GenBank/DDBJ databases">
        <title>Complete Genome Seqeunce of Paenibacillus sp. nov. IHBB 9852 from high altitute lake of Indian trans-Himalayas.</title>
        <authorList>
            <person name="Kiran S."/>
            <person name="Swarnkar M.K."/>
            <person name="Rana A."/>
            <person name="Tewari R."/>
            <person name="Gulati A."/>
        </authorList>
    </citation>
    <scope>NUCLEOTIDE SEQUENCE [LARGE SCALE GENOMIC DNA]</scope>
    <source>
        <strain evidence="9">IHBB 9852</strain>
    </source>
</reference>
<feature type="transmembrane region" description="Helical" evidence="8">
    <location>
        <begin position="12"/>
        <end position="30"/>
    </location>
</feature>
<dbReference type="EMBL" id="CP016809">
    <property type="protein sequence ID" value="ANY75050.1"/>
    <property type="molecule type" value="Genomic_DNA"/>
</dbReference>
<feature type="transmembrane region" description="Helical" evidence="8">
    <location>
        <begin position="114"/>
        <end position="132"/>
    </location>
</feature>
<dbReference type="AlphaFoldDB" id="A0A1B2E508"/>
<evidence type="ECO:0000256" key="3">
    <source>
        <dbReference type="ARBA" id="ARBA00022448"/>
    </source>
</evidence>
<feature type="transmembrane region" description="Helical" evidence="8">
    <location>
        <begin position="335"/>
        <end position="357"/>
    </location>
</feature>
<organism evidence="9">
    <name type="scientific">Paenibacillus ihbetae</name>
    <dbReference type="NCBI Taxonomy" id="1870820"/>
    <lineage>
        <taxon>Bacteria</taxon>
        <taxon>Bacillati</taxon>
        <taxon>Bacillota</taxon>
        <taxon>Bacilli</taxon>
        <taxon>Bacillales</taxon>
        <taxon>Paenibacillaceae</taxon>
        <taxon>Paenibacillus</taxon>
    </lineage>
</organism>
<feature type="transmembrane region" description="Helical" evidence="8">
    <location>
        <begin position="220"/>
        <end position="242"/>
    </location>
</feature>
<feature type="transmembrane region" description="Helical" evidence="8">
    <location>
        <begin position="270"/>
        <end position="294"/>
    </location>
</feature>
<feature type="transmembrane region" description="Helical" evidence="8">
    <location>
        <begin position="36"/>
        <end position="61"/>
    </location>
</feature>
<keyword evidence="3" id="KW-0813">Transport</keyword>
<keyword evidence="5 8" id="KW-0812">Transmembrane</keyword>
<evidence type="ECO:0000256" key="8">
    <source>
        <dbReference type="SAM" id="Phobius"/>
    </source>
</evidence>
<comment type="subcellular location">
    <subcellularLocation>
        <location evidence="1">Membrane</location>
        <topology evidence="1">Multi-pass membrane protein</topology>
    </subcellularLocation>
</comment>
<proteinExistence type="inferred from homology"/>
<accession>A0A1B2E508</accession>
<sequence>MEKVKISPFQFFSILVLFQFGTTLVVNLGLEAGRDAWIAVLIGMVIGMLVFSLNAYLYTAFPDKQPVEYYRLLLGKYVGSLVGLVYAVFYMFSASRDLVDGGLLVMASAALRETPLLIVNLLMIMAVAYVLHQGLEVLARTATIFLVIMFLIGLFSGIVILFSGIIDLQLLLPVMGEGYQPILQSVLKKNIHFPFGELICATVIFPAVNHTKNGVRAGLLAILVTGVILAHVSLITISVLGADITERAVFPLLTMMGKVEISEFIERTQILIVMVLIIGVFFKISLYYYAALISSSILFNIPYRKLIYPYALVILGISIILARSYSEHLMKGGAYLYKVFPFYSIGLPLLLVILCLIRKAILGRRSASSHGSGSGPPSGS</sequence>
<dbReference type="InterPro" id="IPR004761">
    <property type="entry name" value="Spore_GerAB"/>
</dbReference>
<evidence type="ECO:0000256" key="5">
    <source>
        <dbReference type="ARBA" id="ARBA00022692"/>
    </source>
</evidence>
<name>A0A1B2E508_9BACL</name>
<evidence type="ECO:0000256" key="1">
    <source>
        <dbReference type="ARBA" id="ARBA00004141"/>
    </source>
</evidence>
<evidence type="ECO:0000256" key="6">
    <source>
        <dbReference type="ARBA" id="ARBA00022989"/>
    </source>
</evidence>
<keyword evidence="6 8" id="KW-1133">Transmembrane helix</keyword>
<feature type="transmembrane region" description="Helical" evidence="8">
    <location>
        <begin position="191"/>
        <end position="208"/>
    </location>
</feature>
<dbReference type="GO" id="GO:0009847">
    <property type="term" value="P:spore germination"/>
    <property type="evidence" value="ECO:0007669"/>
    <property type="project" value="InterPro"/>
</dbReference>
<keyword evidence="4" id="KW-0309">Germination</keyword>
<evidence type="ECO:0000313" key="9">
    <source>
        <dbReference type="EMBL" id="ANY75050.1"/>
    </source>
</evidence>
<dbReference type="RefSeq" id="WP_099478766.1">
    <property type="nucleotide sequence ID" value="NZ_CP016809.1"/>
</dbReference>
<evidence type="ECO:0000256" key="4">
    <source>
        <dbReference type="ARBA" id="ARBA00022544"/>
    </source>
</evidence>
<evidence type="ECO:0000256" key="2">
    <source>
        <dbReference type="ARBA" id="ARBA00007998"/>
    </source>
</evidence>
<feature type="transmembrane region" description="Helical" evidence="8">
    <location>
        <begin position="144"/>
        <end position="171"/>
    </location>
</feature>
<feature type="transmembrane region" description="Helical" evidence="8">
    <location>
        <begin position="73"/>
        <end position="94"/>
    </location>
</feature>
<dbReference type="PANTHER" id="PTHR34975">
    <property type="entry name" value="SPORE GERMINATION PROTEIN A2"/>
    <property type="match status" value="1"/>
</dbReference>
<gene>
    <name evidence="9" type="ORF">BBD41_22140</name>
</gene>